<proteinExistence type="predicted"/>
<accession>A0A380FKZ1</accession>
<dbReference type="EMBL" id="UHDK01000001">
    <property type="protein sequence ID" value="SUM34788.1"/>
    <property type="molecule type" value="Genomic_DNA"/>
</dbReference>
<gene>
    <name evidence="1" type="ORF">NCTC12195_04315</name>
</gene>
<protein>
    <submittedName>
        <fullName evidence="1">NhaP-type Na+ H+ and K+ H+ antiporter</fullName>
    </submittedName>
</protein>
<dbReference type="AlphaFoldDB" id="A0A380FKZ1"/>
<dbReference type="Proteomes" id="UP000255277">
    <property type="component" value="Unassembled WGS sequence"/>
</dbReference>
<reference evidence="1 2" key="1">
    <citation type="submission" date="2018-06" db="EMBL/GenBank/DDBJ databases">
        <authorList>
            <consortium name="Pathogen Informatics"/>
            <person name="Doyle S."/>
        </authorList>
    </citation>
    <scope>NUCLEOTIDE SEQUENCE [LARGE SCALE GENOMIC DNA]</scope>
    <source>
        <strain evidence="1 2">NCTC12195</strain>
    </source>
</reference>
<evidence type="ECO:0000313" key="1">
    <source>
        <dbReference type="EMBL" id="SUM34788.1"/>
    </source>
</evidence>
<organism evidence="1 2">
    <name type="scientific">Staphylococcus gallinarum</name>
    <dbReference type="NCBI Taxonomy" id="1293"/>
    <lineage>
        <taxon>Bacteria</taxon>
        <taxon>Bacillati</taxon>
        <taxon>Bacillota</taxon>
        <taxon>Bacilli</taxon>
        <taxon>Bacillales</taxon>
        <taxon>Staphylococcaceae</taxon>
        <taxon>Staphylococcus</taxon>
    </lineage>
</organism>
<name>A0A380FKZ1_STAGA</name>
<dbReference type="STRING" id="1293.SH09_08610"/>
<sequence>MDQSQIDHFKSSILEVQKVMRIVHHHVTLALKAEQNKDNVLEVSIVLNQYYSRLRNIRRRPSK</sequence>
<evidence type="ECO:0000313" key="2">
    <source>
        <dbReference type="Proteomes" id="UP000255277"/>
    </source>
</evidence>